<dbReference type="Proteomes" id="UP000288429">
    <property type="component" value="Unassembled WGS sequence"/>
</dbReference>
<dbReference type="AlphaFoldDB" id="A0A428TB13"/>
<proteinExistence type="predicted"/>
<reference evidence="1 2" key="1">
    <citation type="submission" date="2017-06" db="EMBL/GenBank/DDBJ databases">
        <title>Cmopartive genomic analysis of Ambrosia Fusariam Clade fungi.</title>
        <authorList>
            <person name="Stajich J.E."/>
            <person name="Carrillo J."/>
            <person name="Kijimoto T."/>
            <person name="Eskalen A."/>
            <person name="O'Donnell K."/>
            <person name="Kasson M."/>
        </authorList>
    </citation>
    <scope>NUCLEOTIDE SEQUENCE [LARGE SCALE GENOMIC DNA]</scope>
    <source>
        <strain evidence="1 2">NRRL 20438</strain>
    </source>
</reference>
<gene>
    <name evidence="1" type="ORF">CDV31_012251</name>
</gene>
<protein>
    <submittedName>
        <fullName evidence="1">Uncharacterized protein</fullName>
    </submittedName>
</protein>
<evidence type="ECO:0000313" key="2">
    <source>
        <dbReference type="Proteomes" id="UP000288429"/>
    </source>
</evidence>
<feature type="non-terminal residue" evidence="1">
    <location>
        <position position="1"/>
    </location>
</feature>
<dbReference type="EMBL" id="NIZV01000224">
    <property type="protein sequence ID" value="RSL99243.1"/>
    <property type="molecule type" value="Genomic_DNA"/>
</dbReference>
<keyword evidence="2" id="KW-1185">Reference proteome</keyword>
<comment type="caution">
    <text evidence="1">The sequence shown here is derived from an EMBL/GenBank/DDBJ whole genome shotgun (WGS) entry which is preliminary data.</text>
</comment>
<evidence type="ECO:0000313" key="1">
    <source>
        <dbReference type="EMBL" id="RSL99243.1"/>
    </source>
</evidence>
<accession>A0A428TB13</accession>
<sequence length="63" mass="6768">TAIRALEEGPEQVLGKDLEQAPVEAQAQFLLRDQDQIPNAVQAQTAIQAPVETQAPFPSQTLG</sequence>
<name>A0A428TB13_9HYPO</name>
<organism evidence="1 2">
    <name type="scientific">Fusarium ambrosium</name>
    <dbReference type="NCBI Taxonomy" id="131363"/>
    <lineage>
        <taxon>Eukaryota</taxon>
        <taxon>Fungi</taxon>
        <taxon>Dikarya</taxon>
        <taxon>Ascomycota</taxon>
        <taxon>Pezizomycotina</taxon>
        <taxon>Sordariomycetes</taxon>
        <taxon>Hypocreomycetidae</taxon>
        <taxon>Hypocreales</taxon>
        <taxon>Nectriaceae</taxon>
        <taxon>Fusarium</taxon>
        <taxon>Fusarium solani species complex</taxon>
    </lineage>
</organism>